<reference evidence="1 2" key="1">
    <citation type="journal article" date="2023" name="Nucleic Acids Res.">
        <title>The hologenome of Daphnia magna reveals possible DNA methylation and microbiome-mediated evolution of the host genome.</title>
        <authorList>
            <person name="Chaturvedi A."/>
            <person name="Li X."/>
            <person name="Dhandapani V."/>
            <person name="Marshall H."/>
            <person name="Kissane S."/>
            <person name="Cuenca-Cambronero M."/>
            <person name="Asole G."/>
            <person name="Calvet F."/>
            <person name="Ruiz-Romero M."/>
            <person name="Marangio P."/>
            <person name="Guigo R."/>
            <person name="Rago D."/>
            <person name="Mirbahai L."/>
            <person name="Eastwood N."/>
            <person name="Colbourne J.K."/>
            <person name="Zhou J."/>
            <person name="Mallon E."/>
            <person name="Orsini L."/>
        </authorList>
    </citation>
    <scope>NUCLEOTIDE SEQUENCE [LARGE SCALE GENOMIC DNA]</scope>
    <source>
        <strain evidence="1">LRV0_1</strain>
    </source>
</reference>
<organism evidence="1 2">
    <name type="scientific">Daphnia magna</name>
    <dbReference type="NCBI Taxonomy" id="35525"/>
    <lineage>
        <taxon>Eukaryota</taxon>
        <taxon>Metazoa</taxon>
        <taxon>Ecdysozoa</taxon>
        <taxon>Arthropoda</taxon>
        <taxon>Crustacea</taxon>
        <taxon>Branchiopoda</taxon>
        <taxon>Diplostraca</taxon>
        <taxon>Cladocera</taxon>
        <taxon>Anomopoda</taxon>
        <taxon>Daphniidae</taxon>
        <taxon>Daphnia</taxon>
    </lineage>
</organism>
<gene>
    <name evidence="1" type="ORF">OUZ56_010389</name>
</gene>
<dbReference type="EMBL" id="JAOYFB010000037">
    <property type="protein sequence ID" value="KAK4024894.1"/>
    <property type="molecule type" value="Genomic_DNA"/>
</dbReference>
<proteinExistence type="predicted"/>
<keyword evidence="2" id="KW-1185">Reference proteome</keyword>
<comment type="caution">
    <text evidence="1">The sequence shown here is derived from an EMBL/GenBank/DDBJ whole genome shotgun (WGS) entry which is preliminary data.</text>
</comment>
<name>A0ABR0AII1_9CRUS</name>
<evidence type="ECO:0000313" key="2">
    <source>
        <dbReference type="Proteomes" id="UP001234178"/>
    </source>
</evidence>
<protein>
    <submittedName>
        <fullName evidence="1">Uncharacterized protein</fullName>
    </submittedName>
</protein>
<evidence type="ECO:0000313" key="1">
    <source>
        <dbReference type="EMBL" id="KAK4024894.1"/>
    </source>
</evidence>
<sequence length="100" mass="11186">MRHCRCEDLLTALTNRLLAVPAPILPVVQPVPAVAVRAVLDADIKFNGFSNECLQDWLQLVNRKALAENWGDDDKRRAAINSLFGKALTWQEEIGNHLLP</sequence>
<accession>A0ABR0AII1</accession>
<dbReference type="Proteomes" id="UP001234178">
    <property type="component" value="Unassembled WGS sequence"/>
</dbReference>